<dbReference type="Proteomes" id="UP000323426">
    <property type="component" value="Unassembled WGS sequence"/>
</dbReference>
<dbReference type="PANTHER" id="PTHR23417">
    <property type="entry name" value="3-DEOXY-D-MANNO-OCTULOSONIC-ACID TRANSFERASE/TRNA GUANINE-N 7 - -METHYLTRANSFERASE"/>
    <property type="match status" value="1"/>
</dbReference>
<keyword evidence="5 7" id="KW-0949">S-adenosyl-L-methionine</keyword>
<dbReference type="InterPro" id="IPR029063">
    <property type="entry name" value="SAM-dependent_MTases_sf"/>
</dbReference>
<dbReference type="AlphaFoldDB" id="A0A5M6DJJ7"/>
<evidence type="ECO:0000256" key="2">
    <source>
        <dbReference type="ARBA" id="ARBA00003015"/>
    </source>
</evidence>
<evidence type="ECO:0000256" key="1">
    <source>
        <dbReference type="ARBA" id="ARBA00000142"/>
    </source>
</evidence>
<dbReference type="InterPro" id="IPR055361">
    <property type="entry name" value="tRNA_methyltr_TrmB_bact"/>
</dbReference>
<evidence type="ECO:0000256" key="6">
    <source>
        <dbReference type="ARBA" id="ARBA00022694"/>
    </source>
</evidence>
<dbReference type="EMBL" id="VWSF01000004">
    <property type="protein sequence ID" value="KAA5547737.1"/>
    <property type="molecule type" value="Genomic_DNA"/>
</dbReference>
<dbReference type="EC" id="2.1.1.33" evidence="7"/>
<dbReference type="Gene3D" id="3.40.50.150">
    <property type="entry name" value="Vaccinia Virus protein VP39"/>
    <property type="match status" value="1"/>
</dbReference>
<proteinExistence type="inferred from homology"/>
<dbReference type="PROSITE" id="PS51625">
    <property type="entry name" value="SAM_MT_TRMB"/>
    <property type="match status" value="1"/>
</dbReference>
<gene>
    <name evidence="7 8" type="primary">trmB</name>
    <name evidence="8" type="ORF">F0145_07250</name>
</gene>
<evidence type="ECO:0000256" key="7">
    <source>
        <dbReference type="HAMAP-Rule" id="MF_01057"/>
    </source>
</evidence>
<comment type="function">
    <text evidence="2 7">Catalyzes the formation of N(7)-methylguanine at position 46 (m7G46) in tRNA.</text>
</comment>
<keyword evidence="4 7" id="KW-0808">Transferase</keyword>
<evidence type="ECO:0000256" key="3">
    <source>
        <dbReference type="ARBA" id="ARBA00022603"/>
    </source>
</evidence>
<dbReference type="SUPFAM" id="SSF53335">
    <property type="entry name" value="S-adenosyl-L-methionine-dependent methyltransferases"/>
    <property type="match status" value="1"/>
</dbReference>
<feature type="binding site" evidence="7">
    <location>
        <position position="72"/>
    </location>
    <ligand>
        <name>S-adenosyl-L-methionine</name>
        <dbReference type="ChEBI" id="CHEBI:59789"/>
    </ligand>
</feature>
<comment type="caution">
    <text evidence="8">The sequence shown here is derived from an EMBL/GenBank/DDBJ whole genome shotgun (WGS) entry which is preliminary data.</text>
</comment>
<feature type="binding site" evidence="7">
    <location>
        <begin position="197"/>
        <end position="200"/>
    </location>
    <ligand>
        <name>substrate</name>
    </ligand>
</feature>
<name>A0A5M6DJJ7_9BACT</name>
<evidence type="ECO:0000256" key="5">
    <source>
        <dbReference type="ARBA" id="ARBA00022691"/>
    </source>
</evidence>
<feature type="binding site" evidence="7">
    <location>
        <position position="157"/>
    </location>
    <ligand>
        <name>substrate</name>
    </ligand>
</feature>
<dbReference type="GO" id="GO:0008176">
    <property type="term" value="F:tRNA (guanine(46)-N7)-methyltransferase activity"/>
    <property type="evidence" value="ECO:0007669"/>
    <property type="project" value="UniProtKB-UniRule"/>
</dbReference>
<evidence type="ECO:0000256" key="4">
    <source>
        <dbReference type="ARBA" id="ARBA00022679"/>
    </source>
</evidence>
<sequence length="223" mass="25562">MGRSKLERFKVIAERQNVIENGKALFTSLKGKWSEEFFGNNHDLILEIGCGKGDYTIGMANLFPNKNFIGVDIKGSRLWKGSTIAEENGLTNAAFLRNFIEHLGENFAPGEVSEIWITFPDPRPKKGDVKKRLTSPRYLNLYESLVKPGGLIHFKTDNLELFQYTLELLQERNPEGFIYTYDLYASDLQHHTLNIQTTYEKRFLAEGLPIKYLQYTNTGTTKN</sequence>
<evidence type="ECO:0000313" key="9">
    <source>
        <dbReference type="Proteomes" id="UP000323426"/>
    </source>
</evidence>
<dbReference type="InterPro" id="IPR003358">
    <property type="entry name" value="tRNA_(Gua-N-7)_MeTrfase_Trmb"/>
</dbReference>
<dbReference type="UniPathway" id="UPA00989"/>
<feature type="binding site" evidence="7">
    <location>
        <position position="125"/>
    </location>
    <ligand>
        <name>substrate</name>
    </ligand>
</feature>
<feature type="binding site" evidence="7">
    <location>
        <position position="47"/>
    </location>
    <ligand>
        <name>S-adenosyl-L-methionine</name>
        <dbReference type="ChEBI" id="CHEBI:59789"/>
    </ligand>
</feature>
<dbReference type="Pfam" id="PF02390">
    <property type="entry name" value="Methyltransf_4"/>
    <property type="match status" value="1"/>
</dbReference>
<organism evidence="8 9">
    <name type="scientific">Adhaeribacter rhizoryzae</name>
    <dbReference type="NCBI Taxonomy" id="2607907"/>
    <lineage>
        <taxon>Bacteria</taxon>
        <taxon>Pseudomonadati</taxon>
        <taxon>Bacteroidota</taxon>
        <taxon>Cytophagia</taxon>
        <taxon>Cytophagales</taxon>
        <taxon>Hymenobacteraceae</taxon>
        <taxon>Adhaeribacter</taxon>
    </lineage>
</organism>
<reference evidence="8 9" key="1">
    <citation type="submission" date="2019-09" db="EMBL/GenBank/DDBJ databases">
        <title>Genome sequence and assembly of Adhaeribacter sp.</title>
        <authorList>
            <person name="Chhetri G."/>
        </authorList>
    </citation>
    <scope>NUCLEOTIDE SEQUENCE [LARGE SCALE GENOMIC DNA]</scope>
    <source>
        <strain evidence="8 9">DK36</strain>
    </source>
</reference>
<evidence type="ECO:0000313" key="8">
    <source>
        <dbReference type="EMBL" id="KAA5547737.1"/>
    </source>
</evidence>
<comment type="similarity">
    <text evidence="7">Belongs to the class I-like SAM-binding methyltransferase superfamily. TrmB family.</text>
</comment>
<keyword evidence="9" id="KW-1185">Reference proteome</keyword>
<accession>A0A5M6DJJ7</accession>
<comment type="caution">
    <text evidence="7">Lacks conserved residue(s) required for the propagation of feature annotation.</text>
</comment>
<dbReference type="PANTHER" id="PTHR23417:SF14">
    <property type="entry name" value="PENTACOTRIPEPTIDE-REPEAT REGION OF PRORP DOMAIN-CONTAINING PROTEIN"/>
    <property type="match status" value="1"/>
</dbReference>
<dbReference type="CDD" id="cd02440">
    <property type="entry name" value="AdoMet_MTases"/>
    <property type="match status" value="1"/>
</dbReference>
<comment type="pathway">
    <text evidence="7">tRNA modification; N(7)-methylguanine-tRNA biosynthesis.</text>
</comment>
<keyword evidence="3 7" id="KW-0489">Methyltransferase</keyword>
<dbReference type="GO" id="GO:0043527">
    <property type="term" value="C:tRNA methyltransferase complex"/>
    <property type="evidence" value="ECO:0007669"/>
    <property type="project" value="TreeGrafter"/>
</dbReference>
<dbReference type="HAMAP" id="MF_01057">
    <property type="entry name" value="tRNA_methyltr_TrmB"/>
    <property type="match status" value="1"/>
</dbReference>
<feature type="binding site" evidence="7">
    <location>
        <position position="121"/>
    </location>
    <ligand>
        <name>S-adenosyl-L-methionine</name>
        <dbReference type="ChEBI" id="CHEBI:59789"/>
    </ligand>
</feature>
<dbReference type="RefSeq" id="WP_150087655.1">
    <property type="nucleotide sequence ID" value="NZ_VWSF01000004.1"/>
</dbReference>
<comment type="catalytic activity">
    <reaction evidence="1 7">
        <text>guanosine(46) in tRNA + S-adenosyl-L-methionine = N(7)-methylguanosine(46) in tRNA + S-adenosyl-L-homocysteine</text>
        <dbReference type="Rhea" id="RHEA:42708"/>
        <dbReference type="Rhea" id="RHEA-COMP:10188"/>
        <dbReference type="Rhea" id="RHEA-COMP:10189"/>
        <dbReference type="ChEBI" id="CHEBI:57856"/>
        <dbReference type="ChEBI" id="CHEBI:59789"/>
        <dbReference type="ChEBI" id="CHEBI:74269"/>
        <dbReference type="ChEBI" id="CHEBI:74480"/>
        <dbReference type="EC" id="2.1.1.33"/>
    </reaction>
</comment>
<keyword evidence="6 7" id="KW-0819">tRNA processing</keyword>
<protein>
    <recommendedName>
        <fullName evidence="7">tRNA (guanine-N(7)-)-methyltransferase</fullName>
        <ecNumber evidence="7">2.1.1.33</ecNumber>
    </recommendedName>
    <alternativeName>
        <fullName evidence="7">tRNA (guanine(46)-N(7))-methyltransferase</fullName>
    </alternativeName>
    <alternativeName>
        <fullName evidence="7">tRNA(m7G46)-methyltransferase</fullName>
    </alternativeName>
</protein>
<dbReference type="NCBIfam" id="TIGR00091">
    <property type="entry name" value="tRNA (guanosine(46)-N7)-methyltransferase TrmB"/>
    <property type="match status" value="1"/>
</dbReference>
<dbReference type="NCBIfam" id="NF001080">
    <property type="entry name" value="PRK00121.2-2"/>
    <property type="match status" value="1"/>
</dbReference>